<feature type="compositionally biased region" description="Low complexity" evidence="1">
    <location>
        <begin position="440"/>
        <end position="472"/>
    </location>
</feature>
<proteinExistence type="predicted"/>
<dbReference type="RefSeq" id="WP_158204066.1">
    <property type="nucleotide sequence ID" value="NZ_WSZK01000015.1"/>
</dbReference>
<accession>A0A6B0GLN3</accession>
<comment type="caution">
    <text evidence="2">The sequence shown here is derived from an EMBL/GenBank/DDBJ whole genome shotgun (WGS) entry which is preliminary data.</text>
</comment>
<dbReference type="OrthoDB" id="134269at2157"/>
<dbReference type="Pfam" id="PF08309">
    <property type="entry name" value="LVIVD"/>
    <property type="match status" value="2"/>
</dbReference>
<keyword evidence="3" id="KW-1185">Reference proteome</keyword>
<dbReference type="AlphaFoldDB" id="A0A6B0GLN3"/>
<evidence type="ECO:0000256" key="1">
    <source>
        <dbReference type="SAM" id="MobiDB-lite"/>
    </source>
</evidence>
<evidence type="ECO:0000313" key="3">
    <source>
        <dbReference type="Proteomes" id="UP000451471"/>
    </source>
</evidence>
<organism evidence="2 3">
    <name type="scientific">Halomarina oriensis</name>
    <dbReference type="NCBI Taxonomy" id="671145"/>
    <lineage>
        <taxon>Archaea</taxon>
        <taxon>Methanobacteriati</taxon>
        <taxon>Methanobacteriota</taxon>
        <taxon>Stenosarchaea group</taxon>
        <taxon>Halobacteria</taxon>
        <taxon>Halobacteriales</taxon>
        <taxon>Natronomonadaceae</taxon>
        <taxon>Halomarina</taxon>
    </lineage>
</organism>
<sequence length="520" mass="52629">MRRRTVLAGLGSLAALGTVPGGAVARSQDDAFGPAGRVAVTGAMDTAVGDDGETVYVAATDGFAVVDVSDLASPTVLAERRDIQADHEQGPLTGVWDVERSGSNVLVAGPAGAGETELRGAALFDVSTPDAPELVSFHETDHAVHNVALDGTTAYLTGSGDAREPVVVVEMDDGGDSSAVTAWSPVDADDRLANVASGLRNCHDLLLDGDRLYASYWETGTWVLDVSDPASPSPVGRVGGLPIENLTGVSGNDRRRAMFNPPGNAHNATVNGDGVLAVSHEAFGDGVEGMGGVSLWDISDLEAGLVEDGPGVPTLETSRRLTVLAPSAPNPEEGLTLTTAHNCTFRGDRLYTSWYTDGVRVYDLSDPAAPGVLAGYAAPTEASFFDAVPVSGGFAAPSMGVAGADGESSSPAGLYTFASPPEDASTDPAATRTPVASDLSASPPTTSESESSTAGNGTTAPSSTDGSTSPTPNDAASPPTTNGNSTEESSGFGPGFGPLATLAGGTLATWRLLAADEPEE</sequence>
<feature type="compositionally biased region" description="Polar residues" evidence="1">
    <location>
        <begin position="478"/>
        <end position="489"/>
    </location>
</feature>
<dbReference type="Proteomes" id="UP000451471">
    <property type="component" value="Unassembled WGS sequence"/>
</dbReference>
<reference evidence="2 3" key="1">
    <citation type="submission" date="2019-12" db="EMBL/GenBank/DDBJ databases">
        <title>Halocatena pleomorpha gen. nov. sp. nov., an extremely halophilic archaeon of family Halobacteriaceae isolated from saltpan soil.</title>
        <authorList>
            <person name="Pal Y."/>
            <person name="Verma A."/>
            <person name="Krishnamurthi S."/>
            <person name="Kumar P."/>
        </authorList>
    </citation>
    <scope>NUCLEOTIDE SEQUENCE [LARGE SCALE GENOMIC DNA]</scope>
    <source>
        <strain evidence="2 3">JCM 16495</strain>
    </source>
</reference>
<feature type="region of interest" description="Disordered" evidence="1">
    <location>
        <begin position="401"/>
        <end position="502"/>
    </location>
</feature>
<name>A0A6B0GLN3_9EURY</name>
<protein>
    <recommendedName>
        <fullName evidence="4">LVIVD repeat-containing protein</fullName>
    </recommendedName>
</protein>
<evidence type="ECO:0000313" key="2">
    <source>
        <dbReference type="EMBL" id="MWG34379.1"/>
    </source>
</evidence>
<dbReference type="InterPro" id="IPR013211">
    <property type="entry name" value="LVIVD"/>
</dbReference>
<dbReference type="EMBL" id="WSZK01000015">
    <property type="protein sequence ID" value="MWG34379.1"/>
    <property type="molecule type" value="Genomic_DNA"/>
</dbReference>
<evidence type="ECO:0008006" key="4">
    <source>
        <dbReference type="Google" id="ProtNLM"/>
    </source>
</evidence>
<dbReference type="SUPFAM" id="SSF75011">
    <property type="entry name" value="3-carboxy-cis,cis-mucoante lactonizing enzyme"/>
    <property type="match status" value="1"/>
</dbReference>
<gene>
    <name evidence="2" type="ORF">GQS65_07725</name>
</gene>